<keyword evidence="3" id="KW-1185">Reference proteome</keyword>
<name>A0ABU2CGQ6_9MICO</name>
<evidence type="ECO:0000259" key="1">
    <source>
        <dbReference type="Pfam" id="PF17765"/>
    </source>
</evidence>
<evidence type="ECO:0000313" key="2">
    <source>
        <dbReference type="EMBL" id="MDR7380517.1"/>
    </source>
</evidence>
<dbReference type="InterPro" id="IPR041413">
    <property type="entry name" value="MLTR_LBD"/>
</dbReference>
<protein>
    <recommendedName>
        <fullName evidence="1">MmyB-like transcription regulator ligand binding domain-containing protein</fullName>
    </recommendedName>
</protein>
<dbReference type="Pfam" id="PF17765">
    <property type="entry name" value="MLTR_LBD"/>
    <property type="match status" value="1"/>
</dbReference>
<organism evidence="2 3">
    <name type="scientific">Promicromonospora iranensis</name>
    <dbReference type="NCBI Taxonomy" id="1105144"/>
    <lineage>
        <taxon>Bacteria</taxon>
        <taxon>Bacillati</taxon>
        <taxon>Actinomycetota</taxon>
        <taxon>Actinomycetes</taxon>
        <taxon>Micrococcales</taxon>
        <taxon>Promicromonosporaceae</taxon>
        <taxon>Promicromonospora</taxon>
    </lineage>
</organism>
<feature type="domain" description="MmyB-like transcription regulator ligand binding" evidence="1">
    <location>
        <begin position="4"/>
        <end position="153"/>
    </location>
</feature>
<sequence>MPVPTVLPLLVLPEHEPAVVLDGGLVVVDANRRWRTLHLPFADRGDVGRMVFCDPAAASFFVDRRHEEHDVVAALLDRADEEHTTQAAQAAVRRLRQESPRFESLWGGRRLRLKLLDTYAVRHPDLGELTFDRRTFRRDGLLLRVATPRPATSRLLPLLDHLPA</sequence>
<dbReference type="Proteomes" id="UP001183585">
    <property type="component" value="Unassembled WGS sequence"/>
</dbReference>
<dbReference type="RefSeq" id="WP_274992621.1">
    <property type="nucleotide sequence ID" value="NZ_JAJQQP010000002.1"/>
</dbReference>
<gene>
    <name evidence="2" type="ORF">J2S48_000032</name>
</gene>
<dbReference type="Gene3D" id="3.30.450.180">
    <property type="match status" value="1"/>
</dbReference>
<evidence type="ECO:0000313" key="3">
    <source>
        <dbReference type="Proteomes" id="UP001183585"/>
    </source>
</evidence>
<dbReference type="PANTHER" id="PTHR35010">
    <property type="entry name" value="BLL4672 PROTEIN-RELATED"/>
    <property type="match status" value="1"/>
</dbReference>
<comment type="caution">
    <text evidence="2">The sequence shown here is derived from an EMBL/GenBank/DDBJ whole genome shotgun (WGS) entry which is preliminary data.</text>
</comment>
<proteinExistence type="predicted"/>
<reference evidence="2 3" key="1">
    <citation type="submission" date="2023-07" db="EMBL/GenBank/DDBJ databases">
        <title>Sequencing the genomes of 1000 actinobacteria strains.</title>
        <authorList>
            <person name="Klenk H.-P."/>
        </authorList>
    </citation>
    <scope>NUCLEOTIDE SEQUENCE [LARGE SCALE GENOMIC DNA]</scope>
    <source>
        <strain evidence="2 3">DSM 45554</strain>
    </source>
</reference>
<dbReference type="PANTHER" id="PTHR35010:SF2">
    <property type="entry name" value="BLL4672 PROTEIN"/>
    <property type="match status" value="1"/>
</dbReference>
<accession>A0ABU2CGQ6</accession>
<dbReference type="EMBL" id="JAVDYE010000001">
    <property type="protein sequence ID" value="MDR7380517.1"/>
    <property type="molecule type" value="Genomic_DNA"/>
</dbReference>